<dbReference type="EMBL" id="VSWC01000196">
    <property type="protein sequence ID" value="KAA1065648.1"/>
    <property type="molecule type" value="Genomic_DNA"/>
</dbReference>
<evidence type="ECO:0000313" key="5">
    <source>
        <dbReference type="EMBL" id="KAA1097064.1"/>
    </source>
</evidence>
<gene>
    <name evidence="3" type="ORF">PGT21_006131</name>
    <name evidence="6" type="ORF">PGT21_006839</name>
    <name evidence="2" type="ORF">PGTUg99_000742</name>
    <name evidence="5" type="ORF">PGTUg99_004817</name>
    <name evidence="4" type="ORF">PGTUg99_025899</name>
</gene>
<feature type="compositionally biased region" description="Basic and acidic residues" evidence="1">
    <location>
        <begin position="45"/>
        <end position="55"/>
    </location>
</feature>
<keyword evidence="7" id="KW-1185">Reference proteome</keyword>
<organism evidence="2 8">
    <name type="scientific">Puccinia graminis f. sp. tritici</name>
    <dbReference type="NCBI Taxonomy" id="56615"/>
    <lineage>
        <taxon>Eukaryota</taxon>
        <taxon>Fungi</taxon>
        <taxon>Dikarya</taxon>
        <taxon>Basidiomycota</taxon>
        <taxon>Pucciniomycotina</taxon>
        <taxon>Pucciniomycetes</taxon>
        <taxon>Pucciniales</taxon>
        <taxon>Pucciniaceae</taxon>
        <taxon>Puccinia</taxon>
    </lineage>
</organism>
<evidence type="ECO:0000313" key="6">
    <source>
        <dbReference type="EMBL" id="KAA1103115.1"/>
    </source>
</evidence>
<evidence type="ECO:0000313" key="4">
    <source>
        <dbReference type="EMBL" id="KAA1080065.1"/>
    </source>
</evidence>
<dbReference type="Proteomes" id="UP000324748">
    <property type="component" value="Unassembled WGS sequence"/>
</dbReference>
<proteinExistence type="predicted"/>
<dbReference type="EMBL" id="VDEP01000356">
    <property type="protein sequence ID" value="KAA1097064.1"/>
    <property type="molecule type" value="Genomic_DNA"/>
</dbReference>
<evidence type="ECO:0000313" key="3">
    <source>
        <dbReference type="EMBL" id="KAA1065648.1"/>
    </source>
</evidence>
<dbReference type="EMBL" id="VDEP01000443">
    <property type="protein sequence ID" value="KAA1080065.1"/>
    <property type="molecule type" value="Genomic_DNA"/>
</dbReference>
<dbReference type="Proteomes" id="UP000325313">
    <property type="component" value="Unassembled WGS sequence"/>
</dbReference>
<comment type="caution">
    <text evidence="2">The sequence shown here is derived from an EMBL/GenBank/DDBJ whole genome shotgun (WGS) entry which is preliminary data.</text>
</comment>
<protein>
    <submittedName>
        <fullName evidence="2">Uncharacterized protein</fullName>
    </submittedName>
</protein>
<dbReference type="EMBL" id="VSWC01000042">
    <property type="protein sequence ID" value="KAA1103115.1"/>
    <property type="molecule type" value="Genomic_DNA"/>
</dbReference>
<evidence type="ECO:0000313" key="7">
    <source>
        <dbReference type="Proteomes" id="UP000324748"/>
    </source>
</evidence>
<dbReference type="EMBL" id="VDEP01000513">
    <property type="protein sequence ID" value="KAA1064258.1"/>
    <property type="molecule type" value="Genomic_DNA"/>
</dbReference>
<reference evidence="7 8" key="1">
    <citation type="submission" date="2019-05" db="EMBL/GenBank/DDBJ databases">
        <title>Emergence of the Ug99 lineage of the wheat stem rust pathogen through somatic hybridization.</title>
        <authorList>
            <person name="Li F."/>
            <person name="Upadhyaya N.M."/>
            <person name="Sperschneider J."/>
            <person name="Matny O."/>
            <person name="Nguyen-Phuc H."/>
            <person name="Mago R."/>
            <person name="Raley C."/>
            <person name="Miller M.E."/>
            <person name="Silverstein K.A.T."/>
            <person name="Henningsen E."/>
            <person name="Hirsch C.D."/>
            <person name="Visser B."/>
            <person name="Pretorius Z.A."/>
            <person name="Steffenson B.J."/>
            <person name="Schwessinger B."/>
            <person name="Dodds P.N."/>
            <person name="Figueroa M."/>
        </authorList>
    </citation>
    <scope>NUCLEOTIDE SEQUENCE [LARGE SCALE GENOMIC DNA]</scope>
    <source>
        <strain evidence="3">21-0</strain>
        <strain evidence="2 8">Ug99</strain>
    </source>
</reference>
<evidence type="ECO:0000313" key="8">
    <source>
        <dbReference type="Proteomes" id="UP000325313"/>
    </source>
</evidence>
<name>A0A5B0LKV3_PUCGR</name>
<evidence type="ECO:0000313" key="2">
    <source>
        <dbReference type="EMBL" id="KAA1064258.1"/>
    </source>
</evidence>
<dbReference type="AlphaFoldDB" id="A0A5B0LKV3"/>
<accession>A0A5B0LKV3</accession>
<feature type="region of interest" description="Disordered" evidence="1">
    <location>
        <begin position="20"/>
        <end position="55"/>
    </location>
</feature>
<sequence>MRQYSPKLRSQETLRLGLEMRQEGDEYMQSYPPPRGPSRPVRTKNTLEKESVRNA</sequence>
<evidence type="ECO:0000256" key="1">
    <source>
        <dbReference type="SAM" id="MobiDB-lite"/>
    </source>
</evidence>